<dbReference type="AlphaFoldDB" id="A0A1S1YVI9"/>
<gene>
    <name evidence="14" type="ORF">NH26_01115</name>
</gene>
<proteinExistence type="inferred from homology"/>
<evidence type="ECO:0000256" key="8">
    <source>
        <dbReference type="ARBA" id="ARBA00023136"/>
    </source>
</evidence>
<dbReference type="SUPFAM" id="SSF53254">
    <property type="entry name" value="Phosphoglycerate mutase-like"/>
    <property type="match status" value="1"/>
</dbReference>
<keyword evidence="7" id="KW-0378">Hydrolase</keyword>
<dbReference type="Pfam" id="PF00328">
    <property type="entry name" value="His_Phos_2"/>
    <property type="match status" value="1"/>
</dbReference>
<evidence type="ECO:0000313" key="15">
    <source>
        <dbReference type="Proteomes" id="UP000179797"/>
    </source>
</evidence>
<evidence type="ECO:0000313" key="14">
    <source>
        <dbReference type="EMBL" id="OHX65048.1"/>
    </source>
</evidence>
<comment type="catalytic activity">
    <reaction evidence="10">
        <text>1D-myo-inositol 1,2,5,6-tetrakisphosphate + H2O = 1D-myo-inositol 1,2,6-trisphosphate + phosphate</text>
        <dbReference type="Rhea" id="RHEA:77119"/>
        <dbReference type="ChEBI" id="CHEBI:15377"/>
        <dbReference type="ChEBI" id="CHEBI:43474"/>
        <dbReference type="ChEBI" id="CHEBI:195535"/>
        <dbReference type="ChEBI" id="CHEBI:195537"/>
        <dbReference type="EC" id="3.1.3.62"/>
    </reaction>
    <physiologicalReaction direction="left-to-right" evidence="10">
        <dbReference type="Rhea" id="RHEA:77120"/>
    </physiologicalReaction>
</comment>
<dbReference type="InterPro" id="IPR029033">
    <property type="entry name" value="His_PPase_superfam"/>
</dbReference>
<comment type="subcellular location">
    <subcellularLocation>
        <location evidence="1">Membrane</location>
    </subcellularLocation>
</comment>
<evidence type="ECO:0000256" key="12">
    <source>
        <dbReference type="ARBA" id="ARBA00043691"/>
    </source>
</evidence>
<comment type="catalytic activity">
    <reaction evidence="11">
        <text>1D-myo-inositol 1,2,4,5,6-pentakisphosphate + H2O = 1D-myo-inositol 1,2,5,6-tetrakisphosphate + phosphate</text>
        <dbReference type="Rhea" id="RHEA:77115"/>
        <dbReference type="ChEBI" id="CHEBI:15377"/>
        <dbReference type="ChEBI" id="CHEBI:43474"/>
        <dbReference type="ChEBI" id="CHEBI:57798"/>
        <dbReference type="ChEBI" id="CHEBI:195535"/>
        <dbReference type="EC" id="3.1.3.62"/>
    </reaction>
    <physiologicalReaction direction="left-to-right" evidence="11">
        <dbReference type="Rhea" id="RHEA:77116"/>
    </physiologicalReaction>
</comment>
<evidence type="ECO:0000256" key="11">
    <source>
        <dbReference type="ARBA" id="ARBA00043671"/>
    </source>
</evidence>
<evidence type="ECO:0000256" key="13">
    <source>
        <dbReference type="ARBA" id="ARBA00043832"/>
    </source>
</evidence>
<dbReference type="STRING" id="915059.NH26_01115"/>
<evidence type="ECO:0000256" key="1">
    <source>
        <dbReference type="ARBA" id="ARBA00004370"/>
    </source>
</evidence>
<dbReference type="Gene3D" id="3.40.50.1240">
    <property type="entry name" value="Phosphoglycerate mutase-like"/>
    <property type="match status" value="1"/>
</dbReference>
<dbReference type="EMBL" id="JRYR02000001">
    <property type="protein sequence ID" value="OHX65048.1"/>
    <property type="molecule type" value="Genomic_DNA"/>
</dbReference>
<evidence type="ECO:0000256" key="10">
    <source>
        <dbReference type="ARBA" id="ARBA00043668"/>
    </source>
</evidence>
<comment type="similarity">
    <text evidence="2">Belongs to the histidine acid phosphatase family. MINPP1 subfamily.</text>
</comment>
<evidence type="ECO:0000256" key="3">
    <source>
        <dbReference type="ARBA" id="ARBA00012976"/>
    </source>
</evidence>
<dbReference type="GO" id="GO:0034417">
    <property type="term" value="F:bisphosphoglycerate 3-phosphatase activity"/>
    <property type="evidence" value="ECO:0007669"/>
    <property type="project" value="UniProtKB-EC"/>
</dbReference>
<evidence type="ECO:0000256" key="9">
    <source>
        <dbReference type="ARBA" id="ARBA00031642"/>
    </source>
</evidence>
<evidence type="ECO:0000256" key="2">
    <source>
        <dbReference type="ARBA" id="ARBA00008422"/>
    </source>
</evidence>
<comment type="caution">
    <text evidence="14">The sequence shown here is derived from an EMBL/GenBank/DDBJ whole genome shotgun (WGS) entry which is preliminary data.</text>
</comment>
<comment type="catalytic activity">
    <reaction evidence="13">
        <text>(2R)-2,3-bisphosphoglycerate + H2O = (2R)-2-phosphoglycerate + phosphate</text>
        <dbReference type="Rhea" id="RHEA:27381"/>
        <dbReference type="ChEBI" id="CHEBI:15377"/>
        <dbReference type="ChEBI" id="CHEBI:43474"/>
        <dbReference type="ChEBI" id="CHEBI:58248"/>
        <dbReference type="ChEBI" id="CHEBI:58289"/>
        <dbReference type="EC" id="3.1.3.80"/>
    </reaction>
    <physiologicalReaction direction="left-to-right" evidence="13">
        <dbReference type="Rhea" id="RHEA:27382"/>
    </physiologicalReaction>
</comment>
<dbReference type="GO" id="GO:0016020">
    <property type="term" value="C:membrane"/>
    <property type="evidence" value="ECO:0007669"/>
    <property type="project" value="UniProtKB-SubCell"/>
</dbReference>
<evidence type="ECO:0000256" key="7">
    <source>
        <dbReference type="ARBA" id="ARBA00022801"/>
    </source>
</evidence>
<keyword evidence="6" id="KW-0732">Signal</keyword>
<dbReference type="EC" id="3.1.3.80" evidence="3"/>
<dbReference type="Proteomes" id="UP000179797">
    <property type="component" value="Unassembled WGS sequence"/>
</dbReference>
<keyword evidence="8" id="KW-0472">Membrane</keyword>
<evidence type="ECO:0000256" key="4">
    <source>
        <dbReference type="ARBA" id="ARBA00013040"/>
    </source>
</evidence>
<dbReference type="EC" id="3.1.3.62" evidence="4"/>
<evidence type="ECO:0000256" key="5">
    <source>
        <dbReference type="ARBA" id="ARBA00018097"/>
    </source>
</evidence>
<dbReference type="PANTHER" id="PTHR20963:SF8">
    <property type="entry name" value="MULTIPLE INOSITOL POLYPHOSPHATE PHOSPHATASE 1"/>
    <property type="match status" value="1"/>
</dbReference>
<dbReference type="InterPro" id="IPR000560">
    <property type="entry name" value="His_Pase_clade-2"/>
</dbReference>
<reference evidence="14 15" key="1">
    <citation type="journal article" date="2012" name="Int. J. Syst. Evol. Microbiol.">
        <title>Flammeovirga pacifica sp. nov., isolated from deep-sea sediment.</title>
        <authorList>
            <person name="Xu H."/>
            <person name="Fu Y."/>
            <person name="Yang N."/>
            <person name="Ding Z."/>
            <person name="Lai Q."/>
            <person name="Zeng R."/>
        </authorList>
    </citation>
    <scope>NUCLEOTIDE SEQUENCE [LARGE SCALE GENOMIC DNA]</scope>
    <source>
        <strain evidence="15">DSM 24597 / LMG 26175 / WPAGA1</strain>
    </source>
</reference>
<keyword evidence="15" id="KW-1185">Reference proteome</keyword>
<accession>A0A1S1YVI9</accession>
<name>A0A1S1YVI9_FLAPC</name>
<sequence length="443" mass="51748">MIGLLISCGHTTNVNDEIDTYDEWELGKNQPYNFKSVTSLPEGYNLDFVGYLSRHSSRYMTKPKEDVVLYNLFENAKLNNGLKKNGKHLFEEIKLLLKVQRDNYGTLSSNGEEEHKLLGQRMANLAPEFFNSNPKIKSTSTLISKTQDSRANFQEGISSKVNRPKFINITYDDYNDPILRAFKISPSYQSYIDSANWQIYIDEYQNTAQYKELRDQILDKLFTESYIKLLEDKKKKFYDMEHNLIIANKNDIVNNLFKCFKISHNLPEGFGPNLEIFTAEDSKILSHVDNIKSYYTKGPGFKNSDISYKHAITFLKYMHSNINSYIDGRSDYQGNFNFAHSTTVVPVLVLLNLDQYKEMEMEQWNESEMSKMATNLTWLVLEKEGEKFIQIRWNENPVQLPLKEINEHYLYSYEEYDAYISKILSVYGLKDSRSNYNDILLSL</sequence>
<organism evidence="14 15">
    <name type="scientific">Flammeovirga pacifica</name>
    <dbReference type="NCBI Taxonomy" id="915059"/>
    <lineage>
        <taxon>Bacteria</taxon>
        <taxon>Pseudomonadati</taxon>
        <taxon>Bacteroidota</taxon>
        <taxon>Cytophagia</taxon>
        <taxon>Cytophagales</taxon>
        <taxon>Flammeovirgaceae</taxon>
        <taxon>Flammeovirga</taxon>
    </lineage>
</organism>
<evidence type="ECO:0000256" key="6">
    <source>
        <dbReference type="ARBA" id="ARBA00022729"/>
    </source>
</evidence>
<comment type="catalytic activity">
    <reaction evidence="12">
        <text>1D-myo-inositol hexakisphosphate + H2O = 1D-myo-inositol 1,2,4,5,6-pentakisphosphate + phosphate</text>
        <dbReference type="Rhea" id="RHEA:16989"/>
        <dbReference type="ChEBI" id="CHEBI:15377"/>
        <dbReference type="ChEBI" id="CHEBI:43474"/>
        <dbReference type="ChEBI" id="CHEBI:57798"/>
        <dbReference type="ChEBI" id="CHEBI:58130"/>
        <dbReference type="EC" id="3.1.3.62"/>
    </reaction>
    <physiologicalReaction direction="left-to-right" evidence="12">
        <dbReference type="Rhea" id="RHEA:16990"/>
    </physiologicalReaction>
</comment>
<dbReference type="PANTHER" id="PTHR20963">
    <property type="entry name" value="MULTIPLE INOSITOL POLYPHOSPHATE PHOSPHATASE-RELATED"/>
    <property type="match status" value="1"/>
</dbReference>
<protein>
    <recommendedName>
        <fullName evidence="5">Multiple inositol polyphosphate phosphatase 1</fullName>
        <ecNumber evidence="4">3.1.3.62</ecNumber>
        <ecNumber evidence="3">3.1.3.80</ecNumber>
    </recommendedName>
    <alternativeName>
        <fullName evidence="9">2,3-bisphosphoglycerate 3-phosphatase</fullName>
    </alternativeName>
</protein>